<dbReference type="OrthoDB" id="1443753at2"/>
<keyword evidence="1" id="KW-1133">Transmembrane helix</keyword>
<proteinExistence type="predicted"/>
<feature type="transmembrane region" description="Helical" evidence="1">
    <location>
        <begin position="209"/>
        <end position="230"/>
    </location>
</feature>
<feature type="transmembrane region" description="Helical" evidence="1">
    <location>
        <begin position="82"/>
        <end position="101"/>
    </location>
</feature>
<keyword evidence="1" id="KW-0472">Membrane</keyword>
<sequence length="245" mass="28644">MHKSKIILWFILLLSVIYVFLELLDLPVYSEYVKALIVPALCVSFFTGYIMRLPYFMIFLALFSLADLLTFFRNVLPDYYEYYLGNVLYLSAYIVLLYGILKRLNFVEIWSDFKLTISVLVVLNLYVIRVMYSIVGGELSQVEILDYFDLPSIIFEVVYNTVILLLLMVAFINFLYRDNRRSLYLFLGSLCIVFSEVVQYAFFYVDNDISLGLGNFVLLVSGFMFFYFYAVQSVTEDVESIKVES</sequence>
<reference evidence="2 3" key="1">
    <citation type="journal article" date="2013" name="Appl. Environ. Microbiol.">
        <title>The genome of the alga-associated marine flavobacterium Formosa agariphila KMM 3901T reveals a broad potential for degradation of algal polysaccharides.</title>
        <authorList>
            <person name="Mann A.J."/>
            <person name="Hahnke R.L."/>
            <person name="Huang S."/>
            <person name="Werner J."/>
            <person name="Xing P."/>
            <person name="Barbeyron T."/>
            <person name="Huettel B."/>
            <person name="Stueber K."/>
            <person name="Reinhardt R."/>
            <person name="Harder J."/>
            <person name="Gloeckner F.O."/>
            <person name="Amann R.I."/>
            <person name="Teeling H."/>
        </authorList>
    </citation>
    <scope>NUCLEOTIDE SEQUENCE [LARGE SCALE GENOMIC DNA]</scope>
    <source>
        <strain evidence="3">DSM 15362 / KCTC 12365 / LMG 23005 / KMM 3901</strain>
    </source>
</reference>
<feature type="transmembrane region" description="Helical" evidence="1">
    <location>
        <begin position="32"/>
        <end position="51"/>
    </location>
</feature>
<organism evidence="2 3">
    <name type="scientific">Formosa agariphila (strain DSM 15362 / KCTC 12365 / LMG 23005 / KMM 3901 / M-2Alg 35-1)</name>
    <dbReference type="NCBI Taxonomy" id="1347342"/>
    <lineage>
        <taxon>Bacteria</taxon>
        <taxon>Pseudomonadati</taxon>
        <taxon>Bacteroidota</taxon>
        <taxon>Flavobacteriia</taxon>
        <taxon>Flavobacteriales</taxon>
        <taxon>Flavobacteriaceae</taxon>
        <taxon>Formosa</taxon>
    </lineage>
</organism>
<feature type="transmembrane region" description="Helical" evidence="1">
    <location>
        <begin position="113"/>
        <end position="132"/>
    </location>
</feature>
<feature type="transmembrane region" description="Helical" evidence="1">
    <location>
        <begin position="58"/>
        <end position="76"/>
    </location>
</feature>
<protein>
    <submittedName>
        <fullName evidence="2">Conserved hypothetical membrane protein</fullName>
    </submittedName>
</protein>
<dbReference type="PATRIC" id="fig|1347342.6.peg.2387"/>
<accession>T2KNP5</accession>
<feature type="transmembrane region" description="Helical" evidence="1">
    <location>
        <begin position="183"/>
        <end position="203"/>
    </location>
</feature>
<keyword evidence="3" id="KW-1185">Reference proteome</keyword>
<dbReference type="AlphaFoldDB" id="T2KNP5"/>
<feature type="transmembrane region" description="Helical" evidence="1">
    <location>
        <begin position="152"/>
        <end position="176"/>
    </location>
</feature>
<keyword evidence="1" id="KW-0812">Transmembrane</keyword>
<feature type="transmembrane region" description="Helical" evidence="1">
    <location>
        <begin position="7"/>
        <end position="26"/>
    </location>
</feature>
<evidence type="ECO:0000313" key="3">
    <source>
        <dbReference type="Proteomes" id="UP000016160"/>
    </source>
</evidence>
<name>T2KNP5_FORAG</name>
<dbReference type="RefSeq" id="WP_038530850.1">
    <property type="nucleotide sequence ID" value="NZ_HG315671.1"/>
</dbReference>
<dbReference type="EMBL" id="HG315671">
    <property type="protein sequence ID" value="CDF80088.1"/>
    <property type="molecule type" value="Genomic_DNA"/>
</dbReference>
<dbReference type="eggNOG" id="ENOG5032NX0">
    <property type="taxonomic scope" value="Bacteria"/>
</dbReference>
<gene>
    <name evidence="2" type="ORF">BN863_23760</name>
</gene>
<dbReference type="HOGENOM" id="CLU_1132300_0_0_10"/>
<dbReference type="STRING" id="1347342.BN863_23760"/>
<evidence type="ECO:0000313" key="2">
    <source>
        <dbReference type="EMBL" id="CDF80088.1"/>
    </source>
</evidence>
<evidence type="ECO:0000256" key="1">
    <source>
        <dbReference type="SAM" id="Phobius"/>
    </source>
</evidence>
<dbReference type="Proteomes" id="UP000016160">
    <property type="component" value="Chromosome"/>
</dbReference>